<name>A0A383EW08_9ZZZZ</name>
<proteinExistence type="predicted"/>
<organism evidence="1">
    <name type="scientific">marine metagenome</name>
    <dbReference type="NCBI Taxonomy" id="408172"/>
    <lineage>
        <taxon>unclassified sequences</taxon>
        <taxon>metagenomes</taxon>
        <taxon>ecological metagenomes</taxon>
    </lineage>
</organism>
<protein>
    <submittedName>
        <fullName evidence="1">Uncharacterized protein</fullName>
    </submittedName>
</protein>
<gene>
    <name evidence="1" type="ORF">METZ01_LOCUS513249</name>
</gene>
<reference evidence="1" key="1">
    <citation type="submission" date="2018-05" db="EMBL/GenBank/DDBJ databases">
        <authorList>
            <person name="Lanie J.A."/>
            <person name="Ng W.-L."/>
            <person name="Kazmierczak K.M."/>
            <person name="Andrzejewski T.M."/>
            <person name="Davidsen T.M."/>
            <person name="Wayne K.J."/>
            <person name="Tettelin H."/>
            <person name="Glass J.I."/>
            <person name="Rusch D."/>
            <person name="Podicherti R."/>
            <person name="Tsui H.-C.T."/>
            <person name="Winkler M.E."/>
        </authorList>
    </citation>
    <scope>NUCLEOTIDE SEQUENCE</scope>
</reference>
<evidence type="ECO:0000313" key="1">
    <source>
        <dbReference type="EMBL" id="SVE60395.1"/>
    </source>
</evidence>
<dbReference type="AlphaFoldDB" id="A0A383EW08"/>
<feature type="non-terminal residue" evidence="1">
    <location>
        <position position="25"/>
    </location>
</feature>
<dbReference type="EMBL" id="UINC01228887">
    <property type="protein sequence ID" value="SVE60395.1"/>
    <property type="molecule type" value="Genomic_DNA"/>
</dbReference>
<accession>A0A383EW08</accession>
<sequence>MKWASHLSTENNIKACIDESVKAIR</sequence>